<sequence length="101" mass="11251">MNKPLDGKCMYVTMDPKVRPVLISMLDRKSGRKRDAGGDECSLQKVARMGIWNGNFGPEEYKEISLTELEALPDYVEPPSRKMTVADVSKMAGCQVEIIEG</sequence>
<comment type="caution">
    <text evidence="1">The sequence shown here is derived from an EMBL/GenBank/DDBJ whole genome shotgun (WGS) entry which is preliminary data.</text>
</comment>
<reference evidence="1" key="1">
    <citation type="journal article" date="2014" name="Front. Microbiol.">
        <title>High frequency of phylogenetically diverse reductive dehalogenase-homologous genes in deep subseafloor sedimentary metagenomes.</title>
        <authorList>
            <person name="Kawai M."/>
            <person name="Futagami T."/>
            <person name="Toyoda A."/>
            <person name="Takaki Y."/>
            <person name="Nishi S."/>
            <person name="Hori S."/>
            <person name="Arai W."/>
            <person name="Tsubouchi T."/>
            <person name="Morono Y."/>
            <person name="Uchiyama I."/>
            <person name="Ito T."/>
            <person name="Fujiyama A."/>
            <person name="Inagaki F."/>
            <person name="Takami H."/>
        </authorList>
    </citation>
    <scope>NUCLEOTIDE SEQUENCE</scope>
    <source>
        <strain evidence="1">Expedition CK06-06</strain>
    </source>
</reference>
<protein>
    <submittedName>
        <fullName evidence="1">Uncharacterized protein</fullName>
    </submittedName>
</protein>
<accession>X0VJ65</accession>
<gene>
    <name evidence="1" type="ORF">S01H1_33460</name>
</gene>
<name>X0VJ65_9ZZZZ</name>
<dbReference type="EMBL" id="BARS01020776">
    <property type="protein sequence ID" value="GAG11252.1"/>
    <property type="molecule type" value="Genomic_DNA"/>
</dbReference>
<dbReference type="AlphaFoldDB" id="X0VJ65"/>
<evidence type="ECO:0000313" key="1">
    <source>
        <dbReference type="EMBL" id="GAG11252.1"/>
    </source>
</evidence>
<organism evidence="1">
    <name type="scientific">marine sediment metagenome</name>
    <dbReference type="NCBI Taxonomy" id="412755"/>
    <lineage>
        <taxon>unclassified sequences</taxon>
        <taxon>metagenomes</taxon>
        <taxon>ecological metagenomes</taxon>
    </lineage>
</organism>
<proteinExistence type="predicted"/>